<protein>
    <submittedName>
        <fullName evidence="3">DgyrCDS900</fullName>
    </submittedName>
</protein>
<evidence type="ECO:0000259" key="2">
    <source>
        <dbReference type="PROSITE" id="PS50106"/>
    </source>
</evidence>
<dbReference type="SMART" id="SM00228">
    <property type="entry name" value="PDZ"/>
    <property type="match status" value="1"/>
</dbReference>
<keyword evidence="4" id="KW-1185">Reference proteome</keyword>
<dbReference type="GO" id="GO:0043495">
    <property type="term" value="F:protein-membrane adaptor activity"/>
    <property type="evidence" value="ECO:0007669"/>
    <property type="project" value="TreeGrafter"/>
</dbReference>
<sequence length="124" mass="13703">MEIETAPIVFVSKSSVGQQSTKNNNSVITEEDFLDETRFEKRDIRIASDPVGYGFVIRGDGPCYVKVVDPTGPAASAGLKEGHYIYAVNYKPVVKMHHKKLAHVILASNGYVRLTVYAKREADS</sequence>
<dbReference type="PROSITE" id="PS50106">
    <property type="entry name" value="PDZ"/>
    <property type="match status" value="1"/>
</dbReference>
<dbReference type="GO" id="GO:0016324">
    <property type="term" value="C:apical plasma membrane"/>
    <property type="evidence" value="ECO:0007669"/>
    <property type="project" value="TreeGrafter"/>
</dbReference>
<dbReference type="PANTHER" id="PTHR14191:SF3">
    <property type="entry name" value="NA(+)_H(+) EXCHANGE REGULATORY COFACTOR-LIKE PROTEIN NRFL-1"/>
    <property type="match status" value="1"/>
</dbReference>
<evidence type="ECO:0000256" key="1">
    <source>
        <dbReference type="ARBA" id="ARBA00022737"/>
    </source>
</evidence>
<organism evidence="3 4">
    <name type="scientific">Dimorphilus gyrociliatus</name>
    <dbReference type="NCBI Taxonomy" id="2664684"/>
    <lineage>
        <taxon>Eukaryota</taxon>
        <taxon>Metazoa</taxon>
        <taxon>Spiralia</taxon>
        <taxon>Lophotrochozoa</taxon>
        <taxon>Annelida</taxon>
        <taxon>Polychaeta</taxon>
        <taxon>Polychaeta incertae sedis</taxon>
        <taxon>Dinophilidae</taxon>
        <taxon>Dimorphilus</taxon>
    </lineage>
</organism>
<dbReference type="GO" id="GO:0072659">
    <property type="term" value="P:protein localization to plasma membrane"/>
    <property type="evidence" value="ECO:0007669"/>
    <property type="project" value="TreeGrafter"/>
</dbReference>
<dbReference type="EMBL" id="CAJFCJ010000002">
    <property type="protein sequence ID" value="CAD5111605.1"/>
    <property type="molecule type" value="Genomic_DNA"/>
</dbReference>
<comment type="caution">
    <text evidence="3">The sequence shown here is derived from an EMBL/GenBank/DDBJ whole genome shotgun (WGS) entry which is preliminary data.</text>
</comment>
<reference evidence="3 4" key="1">
    <citation type="submission" date="2020-08" db="EMBL/GenBank/DDBJ databases">
        <authorList>
            <person name="Hejnol A."/>
        </authorList>
    </citation>
    <scope>NUCLEOTIDE SEQUENCE [LARGE SCALE GENOMIC DNA]</scope>
</reference>
<dbReference type="SUPFAM" id="SSF50156">
    <property type="entry name" value="PDZ domain-like"/>
    <property type="match status" value="1"/>
</dbReference>
<accession>A0A7I8V609</accession>
<gene>
    <name evidence="3" type="ORF">DGYR_LOCUS873</name>
</gene>
<dbReference type="PANTHER" id="PTHR14191">
    <property type="entry name" value="PDZ DOMAIN CONTAINING PROTEIN"/>
    <property type="match status" value="1"/>
</dbReference>
<dbReference type="OrthoDB" id="39497at2759"/>
<evidence type="ECO:0000313" key="3">
    <source>
        <dbReference type="EMBL" id="CAD5111605.1"/>
    </source>
</evidence>
<dbReference type="InterPro" id="IPR036034">
    <property type="entry name" value="PDZ_sf"/>
</dbReference>
<proteinExistence type="predicted"/>
<feature type="domain" description="PDZ" evidence="2">
    <location>
        <begin position="43"/>
        <end position="120"/>
    </location>
</feature>
<name>A0A7I8V609_9ANNE</name>
<dbReference type="AlphaFoldDB" id="A0A7I8V609"/>
<dbReference type="InterPro" id="IPR001478">
    <property type="entry name" value="PDZ"/>
</dbReference>
<dbReference type="Pfam" id="PF00595">
    <property type="entry name" value="PDZ"/>
    <property type="match status" value="1"/>
</dbReference>
<evidence type="ECO:0000313" key="4">
    <source>
        <dbReference type="Proteomes" id="UP000549394"/>
    </source>
</evidence>
<dbReference type="InterPro" id="IPR051067">
    <property type="entry name" value="NHER"/>
</dbReference>
<dbReference type="Gene3D" id="2.30.42.10">
    <property type="match status" value="1"/>
</dbReference>
<keyword evidence="1" id="KW-0677">Repeat</keyword>
<dbReference type="Proteomes" id="UP000549394">
    <property type="component" value="Unassembled WGS sequence"/>
</dbReference>